<evidence type="ECO:0000256" key="1">
    <source>
        <dbReference type="SAM" id="MobiDB-lite"/>
    </source>
</evidence>
<feature type="compositionally biased region" description="Basic and acidic residues" evidence="1">
    <location>
        <begin position="55"/>
        <end position="65"/>
    </location>
</feature>
<comment type="caution">
    <text evidence="2">The sequence shown here is derived from an EMBL/GenBank/DDBJ whole genome shotgun (WGS) entry which is preliminary data.</text>
</comment>
<name>A0AAV7QT21_PLEWA</name>
<proteinExistence type="predicted"/>
<organism evidence="2 3">
    <name type="scientific">Pleurodeles waltl</name>
    <name type="common">Iberian ribbed newt</name>
    <dbReference type="NCBI Taxonomy" id="8319"/>
    <lineage>
        <taxon>Eukaryota</taxon>
        <taxon>Metazoa</taxon>
        <taxon>Chordata</taxon>
        <taxon>Craniata</taxon>
        <taxon>Vertebrata</taxon>
        <taxon>Euteleostomi</taxon>
        <taxon>Amphibia</taxon>
        <taxon>Batrachia</taxon>
        <taxon>Caudata</taxon>
        <taxon>Salamandroidea</taxon>
        <taxon>Salamandridae</taxon>
        <taxon>Pleurodelinae</taxon>
        <taxon>Pleurodeles</taxon>
    </lineage>
</organism>
<keyword evidence="3" id="KW-1185">Reference proteome</keyword>
<feature type="region of interest" description="Disordered" evidence="1">
    <location>
        <begin position="1"/>
        <end position="102"/>
    </location>
</feature>
<sequence length="263" mass="28302">MGRAYVSLDFWQSDNGEGPPGCDTSHASSGHGVQASHQQLGRLAGEQSLPVKIRAPSEHRPEGRVKPRAVYPTSQETTGVGPLGPQIDSDDARPSTSQGAGVGWRRMEQDLLDYEDDVEDPVMSRQRVMMAGDVPGVVQGSHSRVHRRDMVAGNLPRGEEGLVVSVGANELCEMMGGSIRKGALNFKVGLNEQRMNKVDASIQVSSVKDTDVHVKSCEELSVLEFSRRATGSVERSHHAEDARESAQALALVGTETKPLRGEG</sequence>
<evidence type="ECO:0000313" key="3">
    <source>
        <dbReference type="Proteomes" id="UP001066276"/>
    </source>
</evidence>
<dbReference type="EMBL" id="JANPWB010000010">
    <property type="protein sequence ID" value="KAJ1142944.1"/>
    <property type="molecule type" value="Genomic_DNA"/>
</dbReference>
<accession>A0AAV7QT21</accession>
<reference evidence="2" key="1">
    <citation type="journal article" date="2022" name="bioRxiv">
        <title>Sequencing and chromosome-scale assembly of the giantPleurodeles waltlgenome.</title>
        <authorList>
            <person name="Brown T."/>
            <person name="Elewa A."/>
            <person name="Iarovenko S."/>
            <person name="Subramanian E."/>
            <person name="Araus A.J."/>
            <person name="Petzold A."/>
            <person name="Susuki M."/>
            <person name="Suzuki K.-i.T."/>
            <person name="Hayashi T."/>
            <person name="Toyoda A."/>
            <person name="Oliveira C."/>
            <person name="Osipova E."/>
            <person name="Leigh N.D."/>
            <person name="Simon A."/>
            <person name="Yun M.H."/>
        </authorList>
    </citation>
    <scope>NUCLEOTIDE SEQUENCE</scope>
    <source>
        <strain evidence="2">20211129_DDA</strain>
        <tissue evidence="2">Liver</tissue>
    </source>
</reference>
<dbReference type="Proteomes" id="UP001066276">
    <property type="component" value="Chromosome 6"/>
</dbReference>
<dbReference type="AlphaFoldDB" id="A0AAV7QT21"/>
<protein>
    <submittedName>
        <fullName evidence="2">Uncharacterized protein</fullName>
    </submittedName>
</protein>
<evidence type="ECO:0000313" key="2">
    <source>
        <dbReference type="EMBL" id="KAJ1142944.1"/>
    </source>
</evidence>
<gene>
    <name evidence="2" type="ORF">NDU88_009256</name>
</gene>